<evidence type="ECO:0000256" key="1">
    <source>
        <dbReference type="ARBA" id="ARBA00012513"/>
    </source>
</evidence>
<feature type="region of interest" description="Disordered" evidence="8">
    <location>
        <begin position="365"/>
        <end position="401"/>
    </location>
</feature>
<feature type="domain" description="Protein kinase" evidence="9">
    <location>
        <begin position="12"/>
        <end position="278"/>
    </location>
</feature>
<dbReference type="STRING" id="502025.Hoch_2187"/>
<accession>D0LH10</accession>
<evidence type="ECO:0000259" key="9">
    <source>
        <dbReference type="PROSITE" id="PS50011"/>
    </source>
</evidence>
<dbReference type="Proteomes" id="UP000001880">
    <property type="component" value="Chromosome"/>
</dbReference>
<dbReference type="Pfam" id="PF00069">
    <property type="entry name" value="Pkinase"/>
    <property type="match status" value="1"/>
</dbReference>
<evidence type="ECO:0000256" key="7">
    <source>
        <dbReference type="PROSITE-ProRule" id="PRU10141"/>
    </source>
</evidence>
<feature type="binding site" evidence="7">
    <location>
        <position position="41"/>
    </location>
    <ligand>
        <name>ATP</name>
        <dbReference type="ChEBI" id="CHEBI:30616"/>
    </ligand>
</feature>
<evidence type="ECO:0000256" key="6">
    <source>
        <dbReference type="ARBA" id="ARBA00022840"/>
    </source>
</evidence>
<keyword evidence="3" id="KW-0808">Transferase</keyword>
<gene>
    <name evidence="10" type="ordered locus">Hoch_2187</name>
</gene>
<dbReference type="FunFam" id="1.10.510.10:FF:000021">
    <property type="entry name" value="Serine/threonine protein kinase"/>
    <property type="match status" value="1"/>
</dbReference>
<dbReference type="PANTHER" id="PTHR43289:SF6">
    <property type="entry name" value="SERINE_THREONINE-PROTEIN KINASE NEKL-3"/>
    <property type="match status" value="1"/>
</dbReference>
<proteinExistence type="predicted"/>
<dbReference type="GO" id="GO:0004674">
    <property type="term" value="F:protein serine/threonine kinase activity"/>
    <property type="evidence" value="ECO:0007669"/>
    <property type="project" value="UniProtKB-KW"/>
</dbReference>
<feature type="compositionally biased region" description="Low complexity" evidence="8">
    <location>
        <begin position="365"/>
        <end position="379"/>
    </location>
</feature>
<keyword evidence="11" id="KW-1185">Reference proteome</keyword>
<keyword evidence="2 10" id="KW-0723">Serine/threonine-protein kinase</keyword>
<evidence type="ECO:0000313" key="11">
    <source>
        <dbReference type="Proteomes" id="UP000001880"/>
    </source>
</evidence>
<dbReference type="PROSITE" id="PS50011">
    <property type="entry name" value="PROTEIN_KINASE_DOM"/>
    <property type="match status" value="1"/>
</dbReference>
<dbReference type="InterPro" id="IPR000719">
    <property type="entry name" value="Prot_kinase_dom"/>
</dbReference>
<evidence type="ECO:0000256" key="8">
    <source>
        <dbReference type="SAM" id="MobiDB-lite"/>
    </source>
</evidence>
<evidence type="ECO:0000313" key="10">
    <source>
        <dbReference type="EMBL" id="ACY14732.1"/>
    </source>
</evidence>
<evidence type="ECO:0000256" key="4">
    <source>
        <dbReference type="ARBA" id="ARBA00022741"/>
    </source>
</evidence>
<dbReference type="SMART" id="SM00220">
    <property type="entry name" value="S_TKc"/>
    <property type="match status" value="1"/>
</dbReference>
<dbReference type="KEGG" id="hoh:Hoch_2187"/>
<dbReference type="InterPro" id="IPR008271">
    <property type="entry name" value="Ser/Thr_kinase_AS"/>
</dbReference>
<sequence>MLVAEGQMFGSYRVVSQLGSGGMGAVYLAEQPLIGKRVALKVIHEELAHSSETLQRFFNEARAVNTIGNEHVVEIHDVGQTPEGAHYFVMEYLAGPTLAATLRDIGALPVARALHIAAQIADALAAAHAVSIIHRDLKPDNIMLTPRHGDPDFVKVLDFGLAKTLAESNQIALTAQGAVLGTPQFMSPEVCESGKGVDHRTDIYSLGVLLFQMSTGRVPFEGSSMGSVLLKHVTEPPPPPRALNPEIPPSVEQIILRCLAKSPAARFPDMGALRQALLDPEGYLATGPPVVPAAGAHAGVGSAPLSGDEARPRPVRNRTMSIDTPEPGRPARAHLVLLALLAILGASAGALAVVLLTEPGAPEPPMAAASGPAAPGAADAEPEPAQPAAQPAARDPEPAAAAPATVSVRLVTRPAGAQVFDAGGALLGETPVELVLPRDGAEHELTFRHPRAGERRKTITADSDAEYELALPARDAP</sequence>
<feature type="compositionally biased region" description="Low complexity" evidence="8">
    <location>
        <begin position="386"/>
        <end position="401"/>
    </location>
</feature>
<dbReference type="PROSITE" id="PS00107">
    <property type="entry name" value="PROTEIN_KINASE_ATP"/>
    <property type="match status" value="1"/>
</dbReference>
<name>D0LH10_HALO1</name>
<feature type="region of interest" description="Disordered" evidence="8">
    <location>
        <begin position="301"/>
        <end position="327"/>
    </location>
</feature>
<dbReference type="AlphaFoldDB" id="D0LH10"/>
<dbReference type="EMBL" id="CP001804">
    <property type="protein sequence ID" value="ACY14732.1"/>
    <property type="molecule type" value="Genomic_DNA"/>
</dbReference>
<dbReference type="EC" id="2.7.11.1" evidence="1"/>
<dbReference type="GO" id="GO:0005524">
    <property type="term" value="F:ATP binding"/>
    <property type="evidence" value="ECO:0007669"/>
    <property type="project" value="UniProtKB-UniRule"/>
</dbReference>
<dbReference type="InterPro" id="IPR011009">
    <property type="entry name" value="Kinase-like_dom_sf"/>
</dbReference>
<protein>
    <recommendedName>
        <fullName evidence="1">non-specific serine/threonine protein kinase</fullName>
        <ecNumber evidence="1">2.7.11.1</ecNumber>
    </recommendedName>
</protein>
<evidence type="ECO:0000256" key="5">
    <source>
        <dbReference type="ARBA" id="ARBA00022777"/>
    </source>
</evidence>
<dbReference type="PROSITE" id="PS00108">
    <property type="entry name" value="PROTEIN_KINASE_ST"/>
    <property type="match status" value="1"/>
</dbReference>
<keyword evidence="6 7" id="KW-0067">ATP-binding</keyword>
<dbReference type="CDD" id="cd14014">
    <property type="entry name" value="STKc_PknB_like"/>
    <property type="match status" value="1"/>
</dbReference>
<dbReference type="Gene3D" id="1.10.510.10">
    <property type="entry name" value="Transferase(Phosphotransferase) domain 1"/>
    <property type="match status" value="1"/>
</dbReference>
<dbReference type="Gene3D" id="3.30.200.20">
    <property type="entry name" value="Phosphorylase Kinase, domain 1"/>
    <property type="match status" value="1"/>
</dbReference>
<dbReference type="PANTHER" id="PTHR43289">
    <property type="entry name" value="MITOGEN-ACTIVATED PROTEIN KINASE KINASE KINASE 20-RELATED"/>
    <property type="match status" value="1"/>
</dbReference>
<evidence type="ECO:0000256" key="2">
    <source>
        <dbReference type="ARBA" id="ARBA00022527"/>
    </source>
</evidence>
<evidence type="ECO:0000256" key="3">
    <source>
        <dbReference type="ARBA" id="ARBA00022679"/>
    </source>
</evidence>
<keyword evidence="5 10" id="KW-0418">Kinase</keyword>
<reference evidence="10 11" key="1">
    <citation type="journal article" date="2010" name="Stand. Genomic Sci.">
        <title>Complete genome sequence of Haliangium ochraceum type strain (SMP-2).</title>
        <authorList>
            <consortium name="US DOE Joint Genome Institute (JGI-PGF)"/>
            <person name="Ivanova N."/>
            <person name="Daum C."/>
            <person name="Lang E."/>
            <person name="Abt B."/>
            <person name="Kopitz M."/>
            <person name="Saunders E."/>
            <person name="Lapidus A."/>
            <person name="Lucas S."/>
            <person name="Glavina Del Rio T."/>
            <person name="Nolan M."/>
            <person name="Tice H."/>
            <person name="Copeland A."/>
            <person name="Cheng J.F."/>
            <person name="Chen F."/>
            <person name="Bruce D."/>
            <person name="Goodwin L."/>
            <person name="Pitluck S."/>
            <person name="Mavromatis K."/>
            <person name="Pati A."/>
            <person name="Mikhailova N."/>
            <person name="Chen A."/>
            <person name="Palaniappan K."/>
            <person name="Land M."/>
            <person name="Hauser L."/>
            <person name="Chang Y.J."/>
            <person name="Jeffries C.D."/>
            <person name="Detter J.C."/>
            <person name="Brettin T."/>
            <person name="Rohde M."/>
            <person name="Goker M."/>
            <person name="Bristow J."/>
            <person name="Markowitz V."/>
            <person name="Eisen J.A."/>
            <person name="Hugenholtz P."/>
            <person name="Kyrpides N.C."/>
            <person name="Klenk H.P."/>
        </authorList>
    </citation>
    <scope>NUCLEOTIDE SEQUENCE [LARGE SCALE GENOMIC DNA]</scope>
    <source>
        <strain evidence="11">DSM 14365 / CIP 107738 / JCM 11303 / AJ 13395 / SMP-2</strain>
    </source>
</reference>
<keyword evidence="4 7" id="KW-0547">Nucleotide-binding</keyword>
<dbReference type="InterPro" id="IPR017441">
    <property type="entry name" value="Protein_kinase_ATP_BS"/>
</dbReference>
<dbReference type="HOGENOM" id="CLU_000288_63_44_7"/>
<dbReference type="eggNOG" id="COG0515">
    <property type="taxonomic scope" value="Bacteria"/>
</dbReference>
<dbReference type="SUPFAM" id="SSF56112">
    <property type="entry name" value="Protein kinase-like (PK-like)"/>
    <property type="match status" value="1"/>
</dbReference>
<organism evidence="10 11">
    <name type="scientific">Haliangium ochraceum (strain DSM 14365 / JCM 11303 / SMP-2)</name>
    <dbReference type="NCBI Taxonomy" id="502025"/>
    <lineage>
        <taxon>Bacteria</taxon>
        <taxon>Pseudomonadati</taxon>
        <taxon>Myxococcota</taxon>
        <taxon>Polyangia</taxon>
        <taxon>Haliangiales</taxon>
        <taxon>Kofleriaceae</taxon>
        <taxon>Haliangium</taxon>
    </lineage>
</organism>